<dbReference type="InterPro" id="IPR004843">
    <property type="entry name" value="Calcineurin-like_PHP"/>
</dbReference>
<comment type="caution">
    <text evidence="6">The sequence shown here is derived from an EMBL/GenBank/DDBJ whole genome shotgun (WGS) entry which is preliminary data.</text>
</comment>
<feature type="domain" description="Calcineurin-like phosphoesterase" evidence="5">
    <location>
        <begin position="16"/>
        <end position="222"/>
    </location>
</feature>
<keyword evidence="2" id="KW-0378">Hydrolase</keyword>
<reference evidence="6 7" key="1">
    <citation type="submission" date="2024-09" db="EMBL/GenBank/DDBJ databases">
        <authorList>
            <person name="Sun Q."/>
            <person name="Mori K."/>
        </authorList>
    </citation>
    <scope>NUCLEOTIDE SEQUENCE [LARGE SCALE GENOMIC DNA]</scope>
    <source>
        <strain evidence="6 7">NCAIM B.02336</strain>
    </source>
</reference>
<dbReference type="Gene3D" id="3.30.750.180">
    <property type="entry name" value="GpdQ, beta-strand dimerisation domain"/>
    <property type="match status" value="1"/>
</dbReference>
<comment type="similarity">
    <text evidence="4">Belongs to the cyclic nucleotide phosphodiesterase class-III family.</text>
</comment>
<evidence type="ECO:0000313" key="6">
    <source>
        <dbReference type="EMBL" id="MFC0592233.1"/>
    </source>
</evidence>
<accession>A0ABV6PQV5</accession>
<dbReference type="Gene3D" id="3.60.21.40">
    <property type="entry name" value="GpdQ, catalytic alpha/beta sandwich domain"/>
    <property type="match status" value="1"/>
</dbReference>
<dbReference type="PANTHER" id="PTHR42988">
    <property type="entry name" value="PHOSPHOHYDROLASE"/>
    <property type="match status" value="1"/>
</dbReference>
<sequence>MSAAQDPGTPPRPHAMLIAQITDPHIGLQPGPATGPLDPTGSLRRALAHVRALQPAVDVLLLTGDLADSGRPQDYAEIATLLADTLPTPADGGPRVLAVPGNHDRRAPARQALAAAMPVAPDAPGDCVCLHVEHGGLHLIGLDTVVPGAAHGALAAEQLAWLQRHLTACAGAPVLIFMHHPPLISGMAAMDACGLLQGRAELGRIVAAHGGVQAIAAGHLHRAIVGQLGGAPVVVAPSSSHQLTLDLRPDAPLALRFEPPMIGLYRWTAADGIACHFSYVEAFGPSHPI</sequence>
<dbReference type="EMBL" id="JBHLTN010000013">
    <property type="protein sequence ID" value="MFC0592233.1"/>
    <property type="molecule type" value="Genomic_DNA"/>
</dbReference>
<dbReference type="InterPro" id="IPR042283">
    <property type="entry name" value="GpdQ_catalytic"/>
</dbReference>
<evidence type="ECO:0000256" key="1">
    <source>
        <dbReference type="ARBA" id="ARBA00022723"/>
    </source>
</evidence>
<evidence type="ECO:0000259" key="5">
    <source>
        <dbReference type="Pfam" id="PF00149"/>
    </source>
</evidence>
<dbReference type="SUPFAM" id="SSF56300">
    <property type="entry name" value="Metallo-dependent phosphatases"/>
    <property type="match status" value="1"/>
</dbReference>
<evidence type="ECO:0000313" key="7">
    <source>
        <dbReference type="Proteomes" id="UP001589834"/>
    </source>
</evidence>
<dbReference type="InterPro" id="IPR029052">
    <property type="entry name" value="Metallo-depent_PP-like"/>
</dbReference>
<evidence type="ECO:0000256" key="4">
    <source>
        <dbReference type="ARBA" id="ARBA00025742"/>
    </source>
</evidence>
<dbReference type="Proteomes" id="UP001589834">
    <property type="component" value="Unassembled WGS sequence"/>
</dbReference>
<dbReference type="Pfam" id="PF00149">
    <property type="entry name" value="Metallophos"/>
    <property type="match status" value="1"/>
</dbReference>
<keyword evidence="7" id="KW-1185">Reference proteome</keyword>
<dbReference type="InterPro" id="IPR050884">
    <property type="entry name" value="CNP_phosphodiesterase-III"/>
</dbReference>
<evidence type="ECO:0000256" key="2">
    <source>
        <dbReference type="ARBA" id="ARBA00022801"/>
    </source>
</evidence>
<keyword evidence="3" id="KW-0408">Iron</keyword>
<dbReference type="InterPro" id="IPR042281">
    <property type="entry name" value="GpdQ_beta-strand"/>
</dbReference>
<dbReference type="PANTHER" id="PTHR42988:SF2">
    <property type="entry name" value="CYCLIC NUCLEOTIDE PHOSPHODIESTERASE CBUA0032-RELATED"/>
    <property type="match status" value="1"/>
</dbReference>
<name>A0ABV6PQV5_9BURK</name>
<keyword evidence="1" id="KW-0479">Metal-binding</keyword>
<protein>
    <submittedName>
        <fullName evidence="6">Metallophosphoesterase</fullName>
    </submittedName>
</protein>
<evidence type="ECO:0000256" key="3">
    <source>
        <dbReference type="ARBA" id="ARBA00023004"/>
    </source>
</evidence>
<gene>
    <name evidence="6" type="ORF">ACFFGG_06655</name>
</gene>
<proteinExistence type="inferred from homology"/>
<organism evidence="6 7">
    <name type="scientific">Ottowia pentelensis</name>
    <dbReference type="NCBI Taxonomy" id="511108"/>
    <lineage>
        <taxon>Bacteria</taxon>
        <taxon>Pseudomonadati</taxon>
        <taxon>Pseudomonadota</taxon>
        <taxon>Betaproteobacteria</taxon>
        <taxon>Burkholderiales</taxon>
        <taxon>Comamonadaceae</taxon>
        <taxon>Ottowia</taxon>
    </lineage>
</organism>
<dbReference type="RefSeq" id="WP_377481339.1">
    <property type="nucleotide sequence ID" value="NZ_JBHLTN010000013.1"/>
</dbReference>